<evidence type="ECO:0000313" key="4">
    <source>
        <dbReference type="EMBL" id="PWR18270.1"/>
    </source>
</evidence>
<dbReference type="PANTHER" id="PTHR43333">
    <property type="entry name" value="2-HACID_DH_C DOMAIN-CONTAINING PROTEIN"/>
    <property type="match status" value="1"/>
</dbReference>
<reference evidence="5" key="1">
    <citation type="submission" date="2018-05" db="EMBL/GenBank/DDBJ databases">
        <title>Zavarzinia sp. HR-AS.</title>
        <authorList>
            <person name="Lee Y."/>
            <person name="Jeon C.O."/>
        </authorList>
    </citation>
    <scope>NUCLEOTIDE SEQUENCE [LARGE SCALE GENOMIC DNA]</scope>
    <source>
        <strain evidence="5">DSM 1231</strain>
    </source>
</reference>
<organism evidence="4 5">
    <name type="scientific">Zavarzinia compransoris</name>
    <dbReference type="NCBI Taxonomy" id="1264899"/>
    <lineage>
        <taxon>Bacteria</taxon>
        <taxon>Pseudomonadati</taxon>
        <taxon>Pseudomonadota</taxon>
        <taxon>Alphaproteobacteria</taxon>
        <taxon>Rhodospirillales</taxon>
        <taxon>Zavarziniaceae</taxon>
        <taxon>Zavarzinia</taxon>
    </lineage>
</organism>
<dbReference type="AlphaFoldDB" id="A0A317DWD5"/>
<protein>
    <submittedName>
        <fullName evidence="4">Dihydrofolate reductase</fullName>
    </submittedName>
</protein>
<feature type="domain" description="D-isomer specific 2-hydroxyacid dehydrogenase NAD-binding" evidence="3">
    <location>
        <begin position="130"/>
        <end position="281"/>
    </location>
</feature>
<dbReference type="Gene3D" id="3.40.50.720">
    <property type="entry name" value="NAD(P)-binding Rossmann-like Domain"/>
    <property type="match status" value="2"/>
</dbReference>
<keyword evidence="5" id="KW-1185">Reference proteome</keyword>
<dbReference type="InterPro" id="IPR036291">
    <property type="entry name" value="NAD(P)-bd_dom_sf"/>
</dbReference>
<evidence type="ECO:0000259" key="3">
    <source>
        <dbReference type="Pfam" id="PF02826"/>
    </source>
</evidence>
<keyword evidence="1" id="KW-0560">Oxidoreductase</keyword>
<dbReference type="GO" id="GO:0016491">
    <property type="term" value="F:oxidoreductase activity"/>
    <property type="evidence" value="ECO:0007669"/>
    <property type="project" value="UniProtKB-KW"/>
</dbReference>
<evidence type="ECO:0000313" key="5">
    <source>
        <dbReference type="Proteomes" id="UP000246077"/>
    </source>
</evidence>
<dbReference type="Pfam" id="PF02826">
    <property type="entry name" value="2-Hacid_dh_C"/>
    <property type="match status" value="1"/>
</dbReference>
<dbReference type="Proteomes" id="UP000246077">
    <property type="component" value="Unassembled WGS sequence"/>
</dbReference>
<dbReference type="OrthoDB" id="9793626at2"/>
<accession>A0A317DWD5</accession>
<name>A0A317DWD5_9PROT</name>
<dbReference type="EMBL" id="QGLF01000006">
    <property type="protein sequence ID" value="PWR18270.1"/>
    <property type="molecule type" value="Genomic_DNA"/>
</dbReference>
<gene>
    <name evidence="4" type="ORF">DKG75_20075</name>
</gene>
<proteinExistence type="predicted"/>
<sequence length="319" mass="33782">MTDRPIILAHQLSEAFAPLIEQGLPAGVRAVRLAPEAAWAIPPEADVFLALPAGTAAFRTPAEPPPGWPFNIRWVQAIGTGIDDYPRWLFDVPQATSARGATSVQIAEFVIASLLAVEKALPGLWIDKAADWRYRPLGTLDGKTLGLIGFGSIGRAVAVRALPFGLRVLASRRGPQGPDLDGVIAADLDTVLAEADHLVIAAPLTAETRGLLDAGRLARTRPGVHIVNVARGAIIDQEALVAALDSGQVGFASLDVTEPEPLPAGHPLYAHPKVHLSPHLSWAGTAVPLSGVRDILAENLRRFRAGRPLINPIDRAAGY</sequence>
<dbReference type="InterPro" id="IPR006140">
    <property type="entry name" value="D-isomer_DH_NAD-bd"/>
</dbReference>
<comment type="caution">
    <text evidence="4">The sequence shown here is derived from an EMBL/GenBank/DDBJ whole genome shotgun (WGS) entry which is preliminary data.</text>
</comment>
<keyword evidence="2" id="KW-0520">NAD</keyword>
<dbReference type="SUPFAM" id="SSF51735">
    <property type="entry name" value="NAD(P)-binding Rossmann-fold domains"/>
    <property type="match status" value="1"/>
</dbReference>
<dbReference type="PANTHER" id="PTHR43333:SF1">
    <property type="entry name" value="D-ISOMER SPECIFIC 2-HYDROXYACID DEHYDROGENASE NAD-BINDING DOMAIN-CONTAINING PROTEIN"/>
    <property type="match status" value="1"/>
</dbReference>
<dbReference type="RefSeq" id="WP_109922977.1">
    <property type="nucleotide sequence ID" value="NZ_QGLF01000006.1"/>
</dbReference>
<evidence type="ECO:0000256" key="2">
    <source>
        <dbReference type="ARBA" id="ARBA00023027"/>
    </source>
</evidence>
<evidence type="ECO:0000256" key="1">
    <source>
        <dbReference type="ARBA" id="ARBA00023002"/>
    </source>
</evidence>
<dbReference type="GO" id="GO:0051287">
    <property type="term" value="F:NAD binding"/>
    <property type="evidence" value="ECO:0007669"/>
    <property type="project" value="InterPro"/>
</dbReference>